<dbReference type="Pfam" id="PF03466">
    <property type="entry name" value="LysR_substrate"/>
    <property type="match status" value="1"/>
</dbReference>
<keyword evidence="4" id="KW-0804">Transcription</keyword>
<dbReference type="GO" id="GO:0003677">
    <property type="term" value="F:DNA binding"/>
    <property type="evidence" value="ECO:0007669"/>
    <property type="project" value="UniProtKB-KW"/>
</dbReference>
<reference evidence="6 7" key="1">
    <citation type="submission" date="2017-09" db="EMBL/GenBank/DDBJ databases">
        <title>The diverse metabolic capabilities of V. boronicumulans make it an excellent choice for continued studies on novel biodegradation.</title>
        <authorList>
            <person name="Sun S."/>
        </authorList>
    </citation>
    <scope>NUCLEOTIDE SEQUENCE [LARGE SCALE GENOMIC DNA]</scope>
    <source>
        <strain evidence="6 7">J1</strain>
    </source>
</reference>
<dbReference type="Gene3D" id="1.10.10.10">
    <property type="entry name" value="Winged helix-like DNA-binding domain superfamily/Winged helix DNA-binding domain"/>
    <property type="match status" value="1"/>
</dbReference>
<dbReference type="PANTHER" id="PTHR30419:SF8">
    <property type="entry name" value="NITROGEN ASSIMILATION TRANSCRIPTIONAL ACTIVATOR-RELATED"/>
    <property type="match status" value="1"/>
</dbReference>
<proteinExistence type="inferred from homology"/>
<evidence type="ECO:0000256" key="1">
    <source>
        <dbReference type="ARBA" id="ARBA00009437"/>
    </source>
</evidence>
<dbReference type="Gene3D" id="3.40.190.290">
    <property type="match status" value="1"/>
</dbReference>
<dbReference type="AlphaFoldDB" id="A0A250DGZ2"/>
<dbReference type="InterPro" id="IPR050950">
    <property type="entry name" value="HTH-type_LysR_regulators"/>
</dbReference>
<dbReference type="PROSITE" id="PS50931">
    <property type="entry name" value="HTH_LYSR"/>
    <property type="match status" value="1"/>
</dbReference>
<evidence type="ECO:0000313" key="7">
    <source>
        <dbReference type="Proteomes" id="UP000217154"/>
    </source>
</evidence>
<dbReference type="FunFam" id="1.10.10.10:FF:000001">
    <property type="entry name" value="LysR family transcriptional regulator"/>
    <property type="match status" value="1"/>
</dbReference>
<keyword evidence="3" id="KW-0238">DNA-binding</keyword>
<dbReference type="EMBL" id="CP023284">
    <property type="protein sequence ID" value="ATA53638.1"/>
    <property type="molecule type" value="Genomic_DNA"/>
</dbReference>
<sequence>MSFSARDLDYFLEVARHGQLARAATSLTVTAAALSKAIRRLEDEMGLGLFERSGHGMTLTPFGVAFRERAQRMKSEHDEALRHAGDVRAGRAGLIRVGATLAVLDAVLSPALAALQPRRPGMHVRLEVASSDELIDWTRQGLLDVAVIPTYESMPHGLVHEDLLTDALVAVARVGHPVFARRRLTMGDLSKFSWVLPSVHSAARAKLDEVFRSAGATPPQGAIEVHFNASWSLPVLAATDLMGIVPVSVLALPQARGVKVIPVDALSIPRRISLFSRPNTYRSPLLEEFVQALKALAPAQRSSAARKG</sequence>
<evidence type="ECO:0000259" key="5">
    <source>
        <dbReference type="PROSITE" id="PS50931"/>
    </source>
</evidence>
<evidence type="ECO:0000256" key="4">
    <source>
        <dbReference type="ARBA" id="ARBA00023163"/>
    </source>
</evidence>
<name>A0A250DGZ2_9BURK</name>
<accession>A0A250DGZ2</accession>
<feature type="domain" description="HTH lysR-type" evidence="5">
    <location>
        <begin position="1"/>
        <end position="60"/>
    </location>
</feature>
<protein>
    <submittedName>
        <fullName evidence="6">LysR family transcriptional regulator</fullName>
    </submittedName>
</protein>
<dbReference type="SUPFAM" id="SSF53850">
    <property type="entry name" value="Periplasmic binding protein-like II"/>
    <property type="match status" value="1"/>
</dbReference>
<keyword evidence="2" id="KW-0805">Transcription regulation</keyword>
<dbReference type="InterPro" id="IPR000847">
    <property type="entry name" value="LysR_HTH_N"/>
</dbReference>
<dbReference type="GO" id="GO:0005829">
    <property type="term" value="C:cytosol"/>
    <property type="evidence" value="ECO:0007669"/>
    <property type="project" value="TreeGrafter"/>
</dbReference>
<dbReference type="InterPro" id="IPR005119">
    <property type="entry name" value="LysR_subst-bd"/>
</dbReference>
<evidence type="ECO:0000313" key="6">
    <source>
        <dbReference type="EMBL" id="ATA53638.1"/>
    </source>
</evidence>
<evidence type="ECO:0000256" key="2">
    <source>
        <dbReference type="ARBA" id="ARBA00023015"/>
    </source>
</evidence>
<dbReference type="PANTHER" id="PTHR30419">
    <property type="entry name" value="HTH-TYPE TRANSCRIPTIONAL REGULATOR YBHD"/>
    <property type="match status" value="1"/>
</dbReference>
<dbReference type="KEGG" id="vbo:CKY39_10735"/>
<dbReference type="InterPro" id="IPR036388">
    <property type="entry name" value="WH-like_DNA-bd_sf"/>
</dbReference>
<dbReference type="PRINTS" id="PR00039">
    <property type="entry name" value="HTHLYSR"/>
</dbReference>
<comment type="similarity">
    <text evidence="1">Belongs to the LysR transcriptional regulatory family.</text>
</comment>
<dbReference type="Proteomes" id="UP000217154">
    <property type="component" value="Chromosome"/>
</dbReference>
<dbReference type="RefSeq" id="WP_095744424.1">
    <property type="nucleotide sequence ID" value="NZ_CP023284.1"/>
</dbReference>
<gene>
    <name evidence="6" type="ORF">CKY39_10735</name>
</gene>
<dbReference type="InterPro" id="IPR036390">
    <property type="entry name" value="WH_DNA-bd_sf"/>
</dbReference>
<dbReference type="GO" id="GO:0003700">
    <property type="term" value="F:DNA-binding transcription factor activity"/>
    <property type="evidence" value="ECO:0007669"/>
    <property type="project" value="InterPro"/>
</dbReference>
<evidence type="ECO:0000256" key="3">
    <source>
        <dbReference type="ARBA" id="ARBA00023125"/>
    </source>
</evidence>
<organism evidence="6 7">
    <name type="scientific">Variovorax boronicumulans</name>
    <dbReference type="NCBI Taxonomy" id="436515"/>
    <lineage>
        <taxon>Bacteria</taxon>
        <taxon>Pseudomonadati</taxon>
        <taxon>Pseudomonadota</taxon>
        <taxon>Betaproteobacteria</taxon>
        <taxon>Burkholderiales</taxon>
        <taxon>Comamonadaceae</taxon>
        <taxon>Variovorax</taxon>
    </lineage>
</organism>
<dbReference type="Pfam" id="PF00126">
    <property type="entry name" value="HTH_1"/>
    <property type="match status" value="1"/>
</dbReference>
<dbReference type="SUPFAM" id="SSF46785">
    <property type="entry name" value="Winged helix' DNA-binding domain"/>
    <property type="match status" value="1"/>
</dbReference>